<reference evidence="2" key="2">
    <citation type="submission" date="2006-09" db="EMBL/GenBank/DDBJ databases">
        <title>The genome sequence of Plasmodium falciparum Dd2.</title>
        <authorList>
            <consortium name="The Broad Institute Genome Sequencing Platform"/>
            <person name="Birren B."/>
            <person name="Lander E."/>
            <person name="Galagan J."/>
            <person name="Nusbaum C."/>
            <person name="Devon K."/>
            <person name="Henn M."/>
            <person name="Jaffe D."/>
            <person name="Butler J."/>
            <person name="Alvarez P."/>
            <person name="Gnerre S."/>
            <person name="Grabherr M."/>
            <person name="Kleber M."/>
            <person name="Mauceli E."/>
            <person name="Brockman W."/>
            <person name="MacCallum I.A."/>
            <person name="Rounsley S."/>
            <person name="Young S."/>
            <person name="LaButti K."/>
            <person name="Pushparaj V."/>
            <person name="DeCaprio D."/>
            <person name="Crawford M."/>
            <person name="Koehrsen M."/>
            <person name="Engels R."/>
            <person name="Montgomery P."/>
            <person name="Pearson M."/>
            <person name="Howarth C."/>
            <person name="Larson L."/>
            <person name="Luoma S."/>
            <person name="White J."/>
            <person name="Kodira C."/>
            <person name="Zeng Q."/>
            <person name="O'Leary S."/>
            <person name="Yandava C."/>
            <person name="Alvarado L."/>
            <person name="Wirth D."/>
            <person name="Volkman S."/>
            <person name="Hartl D."/>
        </authorList>
    </citation>
    <scope>NUCLEOTIDE SEQUENCE [LARGE SCALE GENOMIC DNA]</scope>
</reference>
<organism evidence="1 2">
    <name type="scientific">Plasmodium falciparum (isolate Dd2)</name>
    <dbReference type="NCBI Taxonomy" id="57267"/>
    <lineage>
        <taxon>Eukaryota</taxon>
        <taxon>Sar</taxon>
        <taxon>Alveolata</taxon>
        <taxon>Apicomplexa</taxon>
        <taxon>Aconoidasida</taxon>
        <taxon>Haemosporida</taxon>
        <taxon>Plasmodiidae</taxon>
        <taxon>Plasmodium</taxon>
        <taxon>Plasmodium (Laverania)</taxon>
    </lineage>
</organism>
<dbReference type="Proteomes" id="UP000054282">
    <property type="component" value="Unassembled WGS sequence"/>
</dbReference>
<proteinExistence type="predicted"/>
<name>A0A0L7M376_PLAF4</name>
<evidence type="ECO:0000313" key="1">
    <source>
        <dbReference type="EMBL" id="KOB87283.1"/>
    </source>
</evidence>
<protein>
    <submittedName>
        <fullName evidence="1">Uncharacterized protein</fullName>
    </submittedName>
</protein>
<dbReference type="AlphaFoldDB" id="A0A0L7M376"/>
<gene>
    <name evidence="1" type="ORF">PFDG_03372</name>
</gene>
<sequence length="118" mass="14138">MSKLLLEIKECIKNGENERNCDRQENVMDSPENKKMDDFCYLINKNEMISKEQIKSENVKAYNSVVKEDMEGCVKNLKNGDNNFIKESQHMNEKFNSYLFHLLKHKKYEKIEQLEKKR</sequence>
<accession>A0A0L7M376</accession>
<dbReference type="KEGG" id="pfd:PFDG_03372"/>
<dbReference type="EMBL" id="DS016504">
    <property type="protein sequence ID" value="KOB87283.1"/>
    <property type="molecule type" value="Genomic_DNA"/>
</dbReference>
<evidence type="ECO:0000313" key="2">
    <source>
        <dbReference type="Proteomes" id="UP000054282"/>
    </source>
</evidence>
<reference evidence="2" key="1">
    <citation type="submission" date="2006-09" db="EMBL/GenBank/DDBJ databases">
        <title>Annotation of Plasmodium falciparum Dd2.</title>
        <authorList>
            <consortium name="The Broad Institute Genome Sequencing Platform"/>
            <person name="Volkman S.K."/>
            <person name="Neafsey D.E."/>
            <person name="Dash A.P."/>
            <person name="Chitnis C.E."/>
            <person name="Hartl D.L."/>
            <person name="Young S.K."/>
            <person name="Zeng Q."/>
            <person name="Koehrsen M."/>
            <person name="Alvarado L."/>
            <person name="Berlin A."/>
            <person name="Borenstein D."/>
            <person name="Chapman S.B."/>
            <person name="Chen Z."/>
            <person name="Engels R."/>
            <person name="Freedman E."/>
            <person name="Gellesch M."/>
            <person name="Goldberg J."/>
            <person name="Griggs A."/>
            <person name="Gujja S."/>
            <person name="Heilman E.R."/>
            <person name="Heiman D.I."/>
            <person name="Howarth C."/>
            <person name="Jen D."/>
            <person name="Larson L."/>
            <person name="Mehta T."/>
            <person name="Neiman D."/>
            <person name="Park D."/>
            <person name="Pearson M."/>
            <person name="Roberts A."/>
            <person name="Saif S."/>
            <person name="Shea T."/>
            <person name="Shenoy N."/>
            <person name="Sisk P."/>
            <person name="Stolte C."/>
            <person name="Sykes S."/>
            <person name="Walk T."/>
            <person name="White J."/>
            <person name="Yandava C."/>
            <person name="Haas B."/>
            <person name="Henn M.R."/>
            <person name="Nusbaum C."/>
            <person name="Birren B."/>
        </authorList>
    </citation>
    <scope>NUCLEOTIDE SEQUENCE [LARGE SCALE GENOMIC DNA]</scope>
</reference>